<organism evidence="1">
    <name type="scientific">Photinus pyralis</name>
    <name type="common">Common eastern firefly</name>
    <name type="synonym">Lampyris pyralis</name>
    <dbReference type="NCBI Taxonomy" id="7054"/>
    <lineage>
        <taxon>Eukaryota</taxon>
        <taxon>Metazoa</taxon>
        <taxon>Ecdysozoa</taxon>
        <taxon>Arthropoda</taxon>
        <taxon>Hexapoda</taxon>
        <taxon>Insecta</taxon>
        <taxon>Pterygota</taxon>
        <taxon>Neoptera</taxon>
        <taxon>Endopterygota</taxon>
        <taxon>Coleoptera</taxon>
        <taxon>Polyphaga</taxon>
        <taxon>Elateriformia</taxon>
        <taxon>Elateroidea</taxon>
        <taxon>Lampyridae</taxon>
        <taxon>Lampyrinae</taxon>
        <taxon>Photinus</taxon>
    </lineage>
</organism>
<name>A0A1Y1MX06_PHOPY</name>
<evidence type="ECO:0000313" key="1">
    <source>
        <dbReference type="EMBL" id="JAV90184.1"/>
    </source>
</evidence>
<accession>A0A1Y1MX06</accession>
<dbReference type="PANTHER" id="PTHR47331">
    <property type="entry name" value="PHD-TYPE DOMAIN-CONTAINING PROTEIN"/>
    <property type="match status" value="1"/>
</dbReference>
<reference evidence="1" key="1">
    <citation type="journal article" date="2016" name="Sci. Rep.">
        <title>Molecular characterization of firefly nuptial gifts: a multi-omics approach sheds light on postcopulatory sexual selection.</title>
        <authorList>
            <person name="Al-Wathiqui N."/>
            <person name="Fallon T.R."/>
            <person name="South A."/>
            <person name="Weng J.K."/>
            <person name="Lewis S.M."/>
        </authorList>
    </citation>
    <scope>NUCLEOTIDE SEQUENCE</scope>
</reference>
<dbReference type="EMBL" id="GEZM01018459">
    <property type="protein sequence ID" value="JAV90194.1"/>
    <property type="molecule type" value="Transcribed_RNA"/>
</dbReference>
<proteinExistence type="predicted"/>
<dbReference type="AlphaFoldDB" id="A0A1Y1MX06"/>
<dbReference type="InterPro" id="IPR008042">
    <property type="entry name" value="Retrotrans_Pao"/>
</dbReference>
<sequence length="213" mass="24253">MWCRYIRKGATDSKRVDQLACYYENGVAQMVRNHPTLVDSIPQNKRQMKELTLDKEKHLIKTLGLSLDVNSDKFKISCPLTSVDNSVENRNTKIRQILAFIAKFYDPLGLIGPIIVAAKVITQKVWRANLGWDDQLPDHLSCESKRLATSLKDMARRKDTGVKITLLCSKSRIAPISQKLTIPKLGLNSAVLLVKLVNYKQKFVGYTYTQFLR</sequence>
<protein>
    <recommendedName>
        <fullName evidence="2">Reverse transcriptase domain-containing protein</fullName>
    </recommendedName>
</protein>
<evidence type="ECO:0008006" key="2">
    <source>
        <dbReference type="Google" id="ProtNLM"/>
    </source>
</evidence>
<dbReference type="EMBL" id="GEZM01018491">
    <property type="protein sequence ID" value="JAV90184.1"/>
    <property type="molecule type" value="Transcribed_RNA"/>
</dbReference>
<dbReference type="Pfam" id="PF05380">
    <property type="entry name" value="Peptidase_A17"/>
    <property type="match status" value="2"/>
</dbReference>